<evidence type="ECO:0000256" key="3">
    <source>
        <dbReference type="ARBA" id="ARBA00022679"/>
    </source>
</evidence>
<dbReference type="GO" id="GO:0002128">
    <property type="term" value="P:tRNA nucleoside ribose methylation"/>
    <property type="evidence" value="ECO:0007669"/>
    <property type="project" value="TreeGrafter"/>
</dbReference>
<evidence type="ECO:0000256" key="1">
    <source>
        <dbReference type="ARBA" id="ARBA00007228"/>
    </source>
</evidence>
<dbReference type="GO" id="GO:0005829">
    <property type="term" value="C:cytosol"/>
    <property type="evidence" value="ECO:0007669"/>
    <property type="project" value="TreeGrafter"/>
</dbReference>
<reference evidence="6 7" key="1">
    <citation type="journal article" date="2009" name="Environ. Microbiol.">
        <title>Genome sequence of Desulfobacterium autotrophicum HRM2, a marine sulfate reducer oxidizing organic carbon completely to carbon dioxide.</title>
        <authorList>
            <person name="Strittmatter A.W."/>
            <person name="Liesegang H."/>
            <person name="Rabus R."/>
            <person name="Decker I."/>
            <person name="Amann J."/>
            <person name="Andres S."/>
            <person name="Henne A."/>
            <person name="Fricke W.F."/>
            <person name="Martinez-Arias R."/>
            <person name="Bartels D."/>
            <person name="Goesmann A."/>
            <person name="Krause L."/>
            <person name="Puehler A."/>
            <person name="Klenk H.P."/>
            <person name="Richter M."/>
            <person name="Schuler M."/>
            <person name="Gloeckner F.O."/>
            <person name="Meyerdierks A."/>
            <person name="Gottschalk G."/>
            <person name="Amann R."/>
        </authorList>
    </citation>
    <scope>NUCLEOTIDE SEQUENCE [LARGE SCALE GENOMIC DNA]</scope>
    <source>
        <strain evidence="7">ATCC 43914 / DSM 3382 / HRM2</strain>
    </source>
</reference>
<sequence length="226" mass="25057">MNMGLDQLVVVAPDDFDRTRAEKTATHSAASILDRMEICSTLSQALAPFEYVVGTTARLGGQRLVESPRTVALRVATLCENNRVALLFGPEDRGLTNGEICFCHALINIPTLGFSSLNLAQAVVIVCYELLVAVEHQQGLPLEKKQVVPRLATVSELEIMYQRLSLVLAEIGYVNPENPDFWLNRVRQFLSRIKIQAGETGIVKGVIDRIVAYGESRYQRGQTEKK</sequence>
<dbReference type="SUPFAM" id="SSF75217">
    <property type="entry name" value="alpha/beta knot"/>
    <property type="match status" value="1"/>
</dbReference>
<dbReference type="Gene3D" id="3.40.1280.10">
    <property type="match status" value="1"/>
</dbReference>
<dbReference type="Gene3D" id="1.10.8.590">
    <property type="match status" value="1"/>
</dbReference>
<dbReference type="PANTHER" id="PTHR42786">
    <property type="entry name" value="TRNA/RRNA METHYLTRANSFERASE"/>
    <property type="match status" value="1"/>
</dbReference>
<dbReference type="Proteomes" id="UP000000442">
    <property type="component" value="Chromosome"/>
</dbReference>
<dbReference type="Pfam" id="PF00588">
    <property type="entry name" value="SpoU_methylase"/>
    <property type="match status" value="1"/>
</dbReference>
<dbReference type="STRING" id="177437.HRM2_12780"/>
<dbReference type="EMBL" id="CP001087">
    <property type="protein sequence ID" value="ACN14390.1"/>
    <property type="molecule type" value="Genomic_DNA"/>
</dbReference>
<dbReference type="GO" id="GO:0003723">
    <property type="term" value="F:RNA binding"/>
    <property type="evidence" value="ECO:0007669"/>
    <property type="project" value="InterPro"/>
</dbReference>
<evidence type="ECO:0000256" key="2">
    <source>
        <dbReference type="ARBA" id="ARBA00022603"/>
    </source>
</evidence>
<dbReference type="CDD" id="cd18093">
    <property type="entry name" value="SpoU-like_TrmJ"/>
    <property type="match status" value="1"/>
</dbReference>
<comment type="similarity">
    <text evidence="1">Belongs to the class IV-like SAM-binding methyltransferase superfamily. RNA methyltransferase TrmH family.</text>
</comment>
<dbReference type="PIRSF" id="PIRSF004808">
    <property type="entry name" value="LasT"/>
    <property type="match status" value="1"/>
</dbReference>
<dbReference type="InterPro" id="IPR001537">
    <property type="entry name" value="SpoU_MeTrfase"/>
</dbReference>
<dbReference type="PANTHER" id="PTHR42786:SF2">
    <property type="entry name" value="TRNA (CYTIDINE_URIDINE-2'-O-)-METHYLTRANSFERASE TRMJ"/>
    <property type="match status" value="1"/>
</dbReference>
<dbReference type="HOGENOM" id="CLU_056931_0_1_7"/>
<feature type="domain" description="tRNA/rRNA methyltransferase SpoU type" evidence="5">
    <location>
        <begin position="2"/>
        <end position="128"/>
    </location>
</feature>
<keyword evidence="7" id="KW-1185">Reference proteome</keyword>
<gene>
    <name evidence="6" type="primary">trmH1</name>
    <name evidence="6" type="ordered locus">HRM2_12780</name>
</gene>
<evidence type="ECO:0000256" key="4">
    <source>
        <dbReference type="ARBA" id="ARBA00022691"/>
    </source>
</evidence>
<organism evidence="6 7">
    <name type="scientific">Desulforapulum autotrophicum (strain ATCC 43914 / DSM 3382 / VKM B-1955 / HRM2)</name>
    <name type="common">Desulfobacterium autotrophicum</name>
    <dbReference type="NCBI Taxonomy" id="177437"/>
    <lineage>
        <taxon>Bacteria</taxon>
        <taxon>Pseudomonadati</taxon>
        <taxon>Thermodesulfobacteriota</taxon>
        <taxon>Desulfobacteria</taxon>
        <taxon>Desulfobacterales</taxon>
        <taxon>Desulfobacteraceae</taxon>
        <taxon>Desulforapulum</taxon>
    </lineage>
</organism>
<protein>
    <submittedName>
        <fullName evidence="6">TrmH1</fullName>
        <ecNumber evidence="6">2.1.1.-</ecNumber>
    </submittedName>
</protein>
<evidence type="ECO:0000313" key="7">
    <source>
        <dbReference type="Proteomes" id="UP000000442"/>
    </source>
</evidence>
<dbReference type="InterPro" id="IPR029028">
    <property type="entry name" value="Alpha/beta_knot_MTases"/>
</dbReference>
<evidence type="ECO:0000259" key="5">
    <source>
        <dbReference type="Pfam" id="PF00588"/>
    </source>
</evidence>
<dbReference type="EC" id="2.1.1.-" evidence="6"/>
<proteinExistence type="inferred from homology"/>
<dbReference type="eggNOG" id="COG0565">
    <property type="taxonomic scope" value="Bacteria"/>
</dbReference>
<dbReference type="AlphaFoldDB" id="C0Q8Q0"/>
<dbReference type="InterPro" id="IPR029026">
    <property type="entry name" value="tRNA_m1G_MTases_N"/>
</dbReference>
<evidence type="ECO:0000313" key="6">
    <source>
        <dbReference type="EMBL" id="ACN14390.1"/>
    </source>
</evidence>
<keyword evidence="4" id="KW-0949">S-adenosyl-L-methionine</keyword>
<accession>C0Q8Q0</accession>
<keyword evidence="2 6" id="KW-0489">Methyltransferase</keyword>
<keyword evidence="3 6" id="KW-0808">Transferase</keyword>
<dbReference type="KEGG" id="dat:HRM2_12780"/>
<name>C0Q8Q0_DESAH</name>
<dbReference type="GO" id="GO:0008173">
    <property type="term" value="F:RNA methyltransferase activity"/>
    <property type="evidence" value="ECO:0007669"/>
    <property type="project" value="InterPro"/>
</dbReference>
<dbReference type="InterPro" id="IPR004384">
    <property type="entry name" value="RNA_MeTrfase_TrmJ/LasT"/>
</dbReference>